<dbReference type="PANTHER" id="PTHR31304">
    <property type="entry name" value="LOB DOMAIN-CONTAINING PROTEIN 38"/>
    <property type="match status" value="1"/>
</dbReference>
<feature type="compositionally biased region" description="Basic residues" evidence="2">
    <location>
        <begin position="145"/>
        <end position="159"/>
    </location>
</feature>
<comment type="similarity">
    <text evidence="1">Belongs to the LOB domain-containing protein family.</text>
</comment>
<dbReference type="PANTHER" id="PTHR31304:SF73">
    <property type="entry name" value="OS01G0511000 PROTEIN"/>
    <property type="match status" value="1"/>
</dbReference>
<gene>
    <name evidence="4" type="ORF">TEA_003948</name>
</gene>
<dbReference type="InterPro" id="IPR004883">
    <property type="entry name" value="LOB"/>
</dbReference>
<evidence type="ECO:0000313" key="4">
    <source>
        <dbReference type="EMBL" id="THG05689.1"/>
    </source>
</evidence>
<reference evidence="4 5" key="1">
    <citation type="journal article" date="2018" name="Proc. Natl. Acad. Sci. U.S.A.">
        <title>Draft genome sequence of Camellia sinensis var. sinensis provides insights into the evolution of the tea genome and tea quality.</title>
        <authorList>
            <person name="Wei C."/>
            <person name="Yang H."/>
            <person name="Wang S."/>
            <person name="Zhao J."/>
            <person name="Liu C."/>
            <person name="Gao L."/>
            <person name="Xia E."/>
            <person name="Lu Y."/>
            <person name="Tai Y."/>
            <person name="She G."/>
            <person name="Sun J."/>
            <person name="Cao H."/>
            <person name="Tong W."/>
            <person name="Gao Q."/>
            <person name="Li Y."/>
            <person name="Deng W."/>
            <person name="Jiang X."/>
            <person name="Wang W."/>
            <person name="Chen Q."/>
            <person name="Zhang S."/>
            <person name="Li H."/>
            <person name="Wu J."/>
            <person name="Wang P."/>
            <person name="Li P."/>
            <person name="Shi C."/>
            <person name="Zheng F."/>
            <person name="Jian J."/>
            <person name="Huang B."/>
            <person name="Shan D."/>
            <person name="Shi M."/>
            <person name="Fang C."/>
            <person name="Yue Y."/>
            <person name="Li F."/>
            <person name="Li D."/>
            <person name="Wei S."/>
            <person name="Han B."/>
            <person name="Jiang C."/>
            <person name="Yin Y."/>
            <person name="Xia T."/>
            <person name="Zhang Z."/>
            <person name="Bennetzen J.L."/>
            <person name="Zhao S."/>
            <person name="Wan X."/>
        </authorList>
    </citation>
    <scope>NUCLEOTIDE SEQUENCE [LARGE SCALE GENOMIC DNA]</scope>
    <source>
        <strain evidence="5">cv. Shuchazao</strain>
        <tissue evidence="4">Leaf</tissue>
    </source>
</reference>
<dbReference type="EMBL" id="SDRB02010578">
    <property type="protein sequence ID" value="THG05689.1"/>
    <property type="molecule type" value="Genomic_DNA"/>
</dbReference>
<evidence type="ECO:0000256" key="1">
    <source>
        <dbReference type="ARBA" id="ARBA00005474"/>
    </source>
</evidence>
<dbReference type="PROSITE" id="PS50891">
    <property type="entry name" value="LOB"/>
    <property type="match status" value="1"/>
</dbReference>
<evidence type="ECO:0000313" key="5">
    <source>
        <dbReference type="Proteomes" id="UP000306102"/>
    </source>
</evidence>
<comment type="caution">
    <text evidence="4">The sequence shown here is derived from an EMBL/GenBank/DDBJ whole genome shotgun (WGS) entry which is preliminary data.</text>
</comment>
<keyword evidence="5" id="KW-1185">Reference proteome</keyword>
<evidence type="ECO:0000259" key="3">
    <source>
        <dbReference type="PROSITE" id="PS50891"/>
    </source>
</evidence>
<sequence length="256" mass="28286">MRTSCNGCRVLRKGCTDDCSLRPCLQWINSPDSQSNATLFLAKFYGRAGLLNLLNAGPNHLRPSIFRSLLYEACGRIINPISGSVGLLCSNNWDRCQEAVDAVLNGSPIMKLNFDDADAAAAQPIMPLKGCDIRHLTKDSDDNIRHRKTPFKRSGGRGKSRFDESTTEPARFCVAKWGGNHPEEEVNRHPSHDSSMFSVETLEASLLVNRAVKCEPQEIEVGLDLSLGFNPVFHPQVPTTVEERKLIQFFDGGGDV</sequence>
<feature type="region of interest" description="Disordered" evidence="2">
    <location>
        <begin position="143"/>
        <end position="165"/>
    </location>
</feature>
<protein>
    <recommendedName>
        <fullName evidence="3">LOB domain-containing protein</fullName>
    </recommendedName>
</protein>
<proteinExistence type="inferred from homology"/>
<dbReference type="GO" id="GO:0010468">
    <property type="term" value="P:regulation of gene expression"/>
    <property type="evidence" value="ECO:0007669"/>
    <property type="project" value="TreeGrafter"/>
</dbReference>
<dbReference type="Proteomes" id="UP000306102">
    <property type="component" value="Unassembled WGS sequence"/>
</dbReference>
<feature type="domain" description="LOB" evidence="3">
    <location>
        <begin position="3"/>
        <end position="109"/>
    </location>
</feature>
<dbReference type="Pfam" id="PF03195">
    <property type="entry name" value="LOB"/>
    <property type="match status" value="1"/>
</dbReference>
<evidence type="ECO:0000256" key="2">
    <source>
        <dbReference type="SAM" id="MobiDB-lite"/>
    </source>
</evidence>
<organism evidence="4 5">
    <name type="scientific">Camellia sinensis var. sinensis</name>
    <name type="common">China tea</name>
    <dbReference type="NCBI Taxonomy" id="542762"/>
    <lineage>
        <taxon>Eukaryota</taxon>
        <taxon>Viridiplantae</taxon>
        <taxon>Streptophyta</taxon>
        <taxon>Embryophyta</taxon>
        <taxon>Tracheophyta</taxon>
        <taxon>Spermatophyta</taxon>
        <taxon>Magnoliopsida</taxon>
        <taxon>eudicotyledons</taxon>
        <taxon>Gunneridae</taxon>
        <taxon>Pentapetalae</taxon>
        <taxon>asterids</taxon>
        <taxon>Ericales</taxon>
        <taxon>Theaceae</taxon>
        <taxon>Camellia</taxon>
    </lineage>
</organism>
<accession>A0A4S4DRD4</accession>
<name>A0A4S4DRD4_CAMSN</name>
<dbReference type="AlphaFoldDB" id="A0A4S4DRD4"/>